<dbReference type="SMART" id="SM00393">
    <property type="entry name" value="R3H"/>
    <property type="match status" value="1"/>
</dbReference>
<evidence type="ECO:0000259" key="2">
    <source>
        <dbReference type="PROSITE" id="PS51061"/>
    </source>
</evidence>
<dbReference type="Proteomes" id="UP000789342">
    <property type="component" value="Unassembled WGS sequence"/>
</dbReference>
<dbReference type="InterPro" id="IPR001374">
    <property type="entry name" value="R3H_dom"/>
</dbReference>
<feature type="compositionally biased region" description="Basic and acidic residues" evidence="1">
    <location>
        <begin position="27"/>
        <end position="49"/>
    </location>
</feature>
<dbReference type="Pfam" id="PF01424">
    <property type="entry name" value="R3H"/>
    <property type="match status" value="1"/>
</dbReference>
<gene>
    <name evidence="3" type="ORF">AMORRO_LOCUS9450</name>
</gene>
<dbReference type="EMBL" id="CAJVPV010009209">
    <property type="protein sequence ID" value="CAG8639400.1"/>
    <property type="molecule type" value="Genomic_DNA"/>
</dbReference>
<dbReference type="InterPro" id="IPR036867">
    <property type="entry name" value="R3H_dom_sf"/>
</dbReference>
<organism evidence="3 4">
    <name type="scientific">Acaulospora morrowiae</name>
    <dbReference type="NCBI Taxonomy" id="94023"/>
    <lineage>
        <taxon>Eukaryota</taxon>
        <taxon>Fungi</taxon>
        <taxon>Fungi incertae sedis</taxon>
        <taxon>Mucoromycota</taxon>
        <taxon>Glomeromycotina</taxon>
        <taxon>Glomeromycetes</taxon>
        <taxon>Diversisporales</taxon>
        <taxon>Acaulosporaceae</taxon>
        <taxon>Acaulospora</taxon>
    </lineage>
</organism>
<proteinExistence type="predicted"/>
<dbReference type="AlphaFoldDB" id="A0A9N9GYM4"/>
<dbReference type="PROSITE" id="PS51061">
    <property type="entry name" value="R3H"/>
    <property type="match status" value="1"/>
</dbReference>
<feature type="domain" description="R3H" evidence="2">
    <location>
        <begin position="146"/>
        <end position="213"/>
    </location>
</feature>
<evidence type="ECO:0000313" key="3">
    <source>
        <dbReference type="EMBL" id="CAG8639400.1"/>
    </source>
</evidence>
<dbReference type="CDD" id="cd02325">
    <property type="entry name" value="R3H"/>
    <property type="match status" value="1"/>
</dbReference>
<sequence length="218" mass="25214">HAENREWKRKRQERTLIDENLSPPPQKENRENAASQEKENNRNIRDPRQSRLKPKLFANFHNRNGGSSSTASSRSKPRHPATKSSLPQNSVKPDDSNESWKFSHEIRNQLKARRPNTDKGEKELEKRILIPFVTPVYFSHGATFEGLKNEDLTSFMIKVTKRFCGSDEKVLKFPPELTGFQRKMLHRQAELLGLNSVSFGEGEGRFLVVMKQDVEVFE</sequence>
<evidence type="ECO:0000313" key="4">
    <source>
        <dbReference type="Proteomes" id="UP000789342"/>
    </source>
</evidence>
<comment type="caution">
    <text evidence="3">The sequence shown here is derived from an EMBL/GenBank/DDBJ whole genome shotgun (WGS) entry which is preliminary data.</text>
</comment>
<dbReference type="GO" id="GO:0003676">
    <property type="term" value="F:nucleic acid binding"/>
    <property type="evidence" value="ECO:0007669"/>
    <property type="project" value="UniProtKB-UniRule"/>
</dbReference>
<name>A0A9N9GYM4_9GLOM</name>
<feature type="compositionally biased region" description="Polar residues" evidence="1">
    <location>
        <begin position="82"/>
        <end position="91"/>
    </location>
</feature>
<reference evidence="3" key="1">
    <citation type="submission" date="2021-06" db="EMBL/GenBank/DDBJ databases">
        <authorList>
            <person name="Kallberg Y."/>
            <person name="Tangrot J."/>
            <person name="Rosling A."/>
        </authorList>
    </citation>
    <scope>NUCLEOTIDE SEQUENCE</scope>
    <source>
        <strain evidence="3">CL551</strain>
    </source>
</reference>
<accession>A0A9N9GYM4</accession>
<dbReference type="OrthoDB" id="2359216at2759"/>
<evidence type="ECO:0000256" key="1">
    <source>
        <dbReference type="SAM" id="MobiDB-lite"/>
    </source>
</evidence>
<keyword evidence="4" id="KW-1185">Reference proteome</keyword>
<feature type="non-terminal residue" evidence="3">
    <location>
        <position position="1"/>
    </location>
</feature>
<protein>
    <submittedName>
        <fullName evidence="3">1450_t:CDS:1</fullName>
    </submittedName>
</protein>
<feature type="region of interest" description="Disordered" evidence="1">
    <location>
        <begin position="1"/>
        <end position="100"/>
    </location>
</feature>
<dbReference type="Gene3D" id="3.30.1370.50">
    <property type="entry name" value="R3H-like domain"/>
    <property type="match status" value="1"/>
</dbReference>
<dbReference type="SUPFAM" id="SSF82708">
    <property type="entry name" value="R3H domain"/>
    <property type="match status" value="1"/>
</dbReference>